<keyword evidence="5 6" id="KW-0472">Membrane</keyword>
<keyword evidence="8" id="KW-1185">Reference proteome</keyword>
<organism evidence="7 8">
    <name type="scientific">Amycolatopsis dendrobii</name>
    <dbReference type="NCBI Taxonomy" id="2760662"/>
    <lineage>
        <taxon>Bacteria</taxon>
        <taxon>Bacillati</taxon>
        <taxon>Actinomycetota</taxon>
        <taxon>Actinomycetes</taxon>
        <taxon>Pseudonocardiales</taxon>
        <taxon>Pseudonocardiaceae</taxon>
        <taxon>Amycolatopsis</taxon>
    </lineage>
</organism>
<feature type="transmembrane region" description="Helical" evidence="6">
    <location>
        <begin position="218"/>
        <end position="241"/>
    </location>
</feature>
<keyword evidence="3 6" id="KW-0812">Transmembrane</keyword>
<dbReference type="PANTHER" id="PTHR23513">
    <property type="entry name" value="INTEGRAL MEMBRANE EFFLUX PROTEIN-RELATED"/>
    <property type="match status" value="1"/>
</dbReference>
<dbReference type="GO" id="GO:0005886">
    <property type="term" value="C:plasma membrane"/>
    <property type="evidence" value="ECO:0007669"/>
    <property type="project" value="UniProtKB-SubCell"/>
</dbReference>
<dbReference type="PANTHER" id="PTHR23513:SF11">
    <property type="entry name" value="STAPHYLOFERRIN A TRANSPORTER"/>
    <property type="match status" value="1"/>
</dbReference>
<dbReference type="GO" id="GO:0022857">
    <property type="term" value="F:transmembrane transporter activity"/>
    <property type="evidence" value="ECO:0007669"/>
    <property type="project" value="InterPro"/>
</dbReference>
<dbReference type="AlphaFoldDB" id="A0A7W3VTV7"/>
<keyword evidence="4 6" id="KW-1133">Transmembrane helix</keyword>
<feature type="transmembrane region" description="Helical" evidence="6">
    <location>
        <begin position="153"/>
        <end position="186"/>
    </location>
</feature>
<evidence type="ECO:0000313" key="7">
    <source>
        <dbReference type="EMBL" id="MBB1152974.1"/>
    </source>
</evidence>
<comment type="caution">
    <text evidence="7">The sequence shown here is derived from an EMBL/GenBank/DDBJ whole genome shotgun (WGS) entry which is preliminary data.</text>
</comment>
<feature type="transmembrane region" description="Helical" evidence="6">
    <location>
        <begin position="90"/>
        <end position="112"/>
    </location>
</feature>
<dbReference type="InterPro" id="IPR011701">
    <property type="entry name" value="MFS"/>
</dbReference>
<dbReference type="EMBL" id="JACGZW010000002">
    <property type="protein sequence ID" value="MBB1152974.1"/>
    <property type="molecule type" value="Genomic_DNA"/>
</dbReference>
<evidence type="ECO:0000256" key="5">
    <source>
        <dbReference type="ARBA" id="ARBA00023136"/>
    </source>
</evidence>
<accession>A0A7W3VTV7</accession>
<dbReference type="SUPFAM" id="SSF103473">
    <property type="entry name" value="MFS general substrate transporter"/>
    <property type="match status" value="1"/>
</dbReference>
<proteinExistence type="predicted"/>
<feature type="transmembrane region" description="Helical" evidence="6">
    <location>
        <begin position="12"/>
        <end position="37"/>
    </location>
</feature>
<evidence type="ECO:0000256" key="2">
    <source>
        <dbReference type="ARBA" id="ARBA00022475"/>
    </source>
</evidence>
<keyword evidence="2" id="KW-1003">Cell membrane</keyword>
<dbReference type="Pfam" id="PF07690">
    <property type="entry name" value="MFS_1"/>
    <property type="match status" value="1"/>
</dbReference>
<feature type="transmembrane region" description="Helical" evidence="6">
    <location>
        <begin position="372"/>
        <end position="389"/>
    </location>
</feature>
<gene>
    <name evidence="7" type="ORF">H4281_07520</name>
</gene>
<sequence>MSLLEPLRHRSFRALAVGRTLGTFGNSVAPVALAFAVLDRTGSAVDLGLVVGARSLANVLLLLFGGVLADRLPRAVILQGTEIAAGLSQALIAASVLCGFSSIPFLVALGVVNGAVSAMSLPAAGAITPQTVPRELLAPSNALLRLLINGGRIAGAGVAGVAVAATGSGWALALNALLFFAAALAYHAVRLPRTERASGSRPIADLIDGWHEFRSRTWVWAVVAQFGVVNAAGFGALSVIGPVVADETFGRSGWGLVLAVQTAGAFLGGIVAAHWQPRHALFIGVALVTMDALPVLTLGWWPSLVPLLIAMLAAGLAMEQFSVAWDVSLQEHIPPDRLARVYSYDMVGSLAAMPLGQIAAGPLVQHFGREPVLVACGVLVLVSTGLALCSREIRQLTNRPSAPAAPTGS</sequence>
<feature type="transmembrane region" description="Helical" evidence="6">
    <location>
        <begin position="280"/>
        <end position="301"/>
    </location>
</feature>
<dbReference type="Gene3D" id="1.20.1250.20">
    <property type="entry name" value="MFS general substrate transporter like domains"/>
    <property type="match status" value="1"/>
</dbReference>
<dbReference type="CDD" id="cd06173">
    <property type="entry name" value="MFS_MefA_like"/>
    <property type="match status" value="1"/>
</dbReference>
<evidence type="ECO:0000256" key="1">
    <source>
        <dbReference type="ARBA" id="ARBA00004651"/>
    </source>
</evidence>
<dbReference type="Proteomes" id="UP000526734">
    <property type="component" value="Unassembled WGS sequence"/>
</dbReference>
<comment type="subcellular location">
    <subcellularLocation>
        <location evidence="1">Cell membrane</location>
        <topology evidence="1">Multi-pass membrane protein</topology>
    </subcellularLocation>
</comment>
<protein>
    <submittedName>
        <fullName evidence="7">MFS transporter</fullName>
    </submittedName>
</protein>
<evidence type="ECO:0000256" key="3">
    <source>
        <dbReference type="ARBA" id="ARBA00022692"/>
    </source>
</evidence>
<feature type="transmembrane region" description="Helical" evidence="6">
    <location>
        <begin position="253"/>
        <end position="273"/>
    </location>
</feature>
<evidence type="ECO:0000256" key="6">
    <source>
        <dbReference type="SAM" id="Phobius"/>
    </source>
</evidence>
<dbReference type="RefSeq" id="WP_182890094.1">
    <property type="nucleotide sequence ID" value="NZ_JACGZW010000002.1"/>
</dbReference>
<name>A0A7W3VTV7_9PSEU</name>
<dbReference type="InterPro" id="IPR036259">
    <property type="entry name" value="MFS_trans_sf"/>
</dbReference>
<evidence type="ECO:0000313" key="8">
    <source>
        <dbReference type="Proteomes" id="UP000526734"/>
    </source>
</evidence>
<feature type="transmembrane region" description="Helical" evidence="6">
    <location>
        <begin position="49"/>
        <end position="69"/>
    </location>
</feature>
<reference evidence="7 8" key="1">
    <citation type="submission" date="2020-08" db="EMBL/GenBank/DDBJ databases">
        <title>Amycolatopsis sp. nov. DR6-1 isolated from Dendrobium heterocarpum.</title>
        <authorList>
            <person name="Tedsree N."/>
            <person name="Kuncharoen N."/>
            <person name="Likhitwitayawuid K."/>
            <person name="Tanasupawat S."/>
        </authorList>
    </citation>
    <scope>NUCLEOTIDE SEQUENCE [LARGE SCALE GENOMIC DNA]</scope>
    <source>
        <strain evidence="7 8">DR6-1</strain>
    </source>
</reference>
<evidence type="ECO:0000256" key="4">
    <source>
        <dbReference type="ARBA" id="ARBA00022989"/>
    </source>
</evidence>